<gene>
    <name evidence="1" type="ORF">MRB53_020369</name>
</gene>
<reference evidence="1 2" key="1">
    <citation type="journal article" date="2022" name="Hortic Res">
        <title>A haplotype resolved chromosomal level avocado genome allows analysis of novel avocado genes.</title>
        <authorList>
            <person name="Nath O."/>
            <person name="Fletcher S.J."/>
            <person name="Hayward A."/>
            <person name="Shaw L.M."/>
            <person name="Masouleh A.K."/>
            <person name="Furtado A."/>
            <person name="Henry R.J."/>
            <person name="Mitter N."/>
        </authorList>
    </citation>
    <scope>NUCLEOTIDE SEQUENCE [LARGE SCALE GENOMIC DNA]</scope>
    <source>
        <strain evidence="2">cv. Hass</strain>
    </source>
</reference>
<dbReference type="EMBL" id="CM056814">
    <property type="protein sequence ID" value="KAJ8627062.1"/>
    <property type="molecule type" value="Genomic_DNA"/>
</dbReference>
<evidence type="ECO:0000313" key="2">
    <source>
        <dbReference type="Proteomes" id="UP001234297"/>
    </source>
</evidence>
<dbReference type="Proteomes" id="UP001234297">
    <property type="component" value="Chromosome 6"/>
</dbReference>
<organism evidence="1 2">
    <name type="scientific">Persea americana</name>
    <name type="common">Avocado</name>
    <dbReference type="NCBI Taxonomy" id="3435"/>
    <lineage>
        <taxon>Eukaryota</taxon>
        <taxon>Viridiplantae</taxon>
        <taxon>Streptophyta</taxon>
        <taxon>Embryophyta</taxon>
        <taxon>Tracheophyta</taxon>
        <taxon>Spermatophyta</taxon>
        <taxon>Magnoliopsida</taxon>
        <taxon>Magnoliidae</taxon>
        <taxon>Laurales</taxon>
        <taxon>Lauraceae</taxon>
        <taxon>Persea</taxon>
    </lineage>
</organism>
<evidence type="ECO:0000313" key="1">
    <source>
        <dbReference type="EMBL" id="KAJ8627062.1"/>
    </source>
</evidence>
<comment type="caution">
    <text evidence="1">The sequence shown here is derived from an EMBL/GenBank/DDBJ whole genome shotgun (WGS) entry which is preliminary data.</text>
</comment>
<accession>A0ACC2L1U0</accession>
<protein>
    <submittedName>
        <fullName evidence="1">Uncharacterized protein</fullName>
    </submittedName>
</protein>
<name>A0ACC2L1U0_PERAE</name>
<proteinExistence type="predicted"/>
<keyword evidence="2" id="KW-1185">Reference proteome</keyword>
<sequence>MDQPDPCGCRRTRLHSPQFLLPQQSTTFFSSRSKHGVFSSWPPMICDLSVFAVFRSGFSSLEVPFSFHCFFVEICSP</sequence>